<evidence type="ECO:0000256" key="6">
    <source>
        <dbReference type="ARBA" id="ARBA00023619"/>
    </source>
</evidence>
<evidence type="ECO:0000313" key="10">
    <source>
        <dbReference type="Proteomes" id="UP000794436"/>
    </source>
</evidence>
<dbReference type="PANTHER" id="PTHR43399">
    <property type="entry name" value="SUBTILISIN-RELATED"/>
    <property type="match status" value="1"/>
</dbReference>
<evidence type="ECO:0000256" key="5">
    <source>
        <dbReference type="ARBA" id="ARBA00023529"/>
    </source>
</evidence>
<comment type="caution">
    <text evidence="9">The sequence shown here is derived from an EMBL/GenBank/DDBJ whole genome shotgun (WGS) entry which is preliminary data.</text>
</comment>
<organism evidence="9 10">
    <name type="scientific">Pythium oligandrum</name>
    <name type="common">Mycoparasitic fungus</name>
    <dbReference type="NCBI Taxonomy" id="41045"/>
    <lineage>
        <taxon>Eukaryota</taxon>
        <taxon>Sar</taxon>
        <taxon>Stramenopiles</taxon>
        <taxon>Oomycota</taxon>
        <taxon>Peronosporomycetes</taxon>
        <taxon>Pythiales</taxon>
        <taxon>Pythiaceae</taxon>
        <taxon>Pythium</taxon>
    </lineage>
</organism>
<dbReference type="PRINTS" id="PR00723">
    <property type="entry name" value="SUBTILISIN"/>
</dbReference>
<keyword evidence="2" id="KW-0645">Protease</keyword>
<reference evidence="9" key="1">
    <citation type="submission" date="2019-03" db="EMBL/GenBank/DDBJ databases">
        <title>Long read genome sequence of the mycoparasitic Pythium oligandrum ATCC 38472 isolated from sugarbeet rhizosphere.</title>
        <authorList>
            <person name="Gaulin E."/>
        </authorList>
    </citation>
    <scope>NUCLEOTIDE SEQUENCE</scope>
    <source>
        <strain evidence="9">ATCC 38472_TT</strain>
    </source>
</reference>
<comment type="catalytic activity">
    <reaction evidence="5">
        <text>Hydrolysis of proteins with broad specificity for peptide bonds, and a preference for a large uncharged residue in P1. Hydrolyzes peptide amides.</text>
        <dbReference type="EC" id="3.4.21.62"/>
    </reaction>
</comment>
<dbReference type="InterPro" id="IPR015500">
    <property type="entry name" value="Peptidase_S8_subtilisin-rel"/>
</dbReference>
<proteinExistence type="inferred from homology"/>
<feature type="domain" description="Peptidase S8/S53" evidence="8">
    <location>
        <begin position="24"/>
        <end position="205"/>
    </location>
</feature>
<evidence type="ECO:0000313" key="9">
    <source>
        <dbReference type="EMBL" id="TMW69618.1"/>
    </source>
</evidence>
<evidence type="ECO:0000256" key="4">
    <source>
        <dbReference type="ARBA" id="ARBA00022825"/>
    </source>
</evidence>
<dbReference type="PANTHER" id="PTHR43399:SF4">
    <property type="entry name" value="CELL WALL-ASSOCIATED PROTEASE"/>
    <property type="match status" value="1"/>
</dbReference>
<dbReference type="Gene3D" id="3.40.50.200">
    <property type="entry name" value="Peptidase S8/S53 domain"/>
    <property type="match status" value="1"/>
</dbReference>
<gene>
    <name evidence="9" type="ORF">Poli38472_001774</name>
</gene>
<evidence type="ECO:0000259" key="8">
    <source>
        <dbReference type="Pfam" id="PF00082"/>
    </source>
</evidence>
<dbReference type="SUPFAM" id="SSF52743">
    <property type="entry name" value="Subtilisin-like"/>
    <property type="match status" value="1"/>
</dbReference>
<comment type="caution">
    <text evidence="7">Lacks conserved residue(s) required for the propagation of feature annotation.</text>
</comment>
<evidence type="ECO:0000256" key="7">
    <source>
        <dbReference type="PROSITE-ProRule" id="PRU01240"/>
    </source>
</evidence>
<dbReference type="InterPro" id="IPR051048">
    <property type="entry name" value="Peptidase_S8/S53_subtilisin"/>
</dbReference>
<evidence type="ECO:0000256" key="3">
    <source>
        <dbReference type="ARBA" id="ARBA00022801"/>
    </source>
</evidence>
<dbReference type="EC" id="3.4.21.62" evidence="6"/>
<dbReference type="InterPro" id="IPR036852">
    <property type="entry name" value="Peptidase_S8/S53_dom_sf"/>
</dbReference>
<name>A0A8K1CVB9_PYTOL</name>
<sequence length="205" mass="21108">MGRSLAASVKMIKAPAVWELGFTGEGVVVGSVDSGVRGTHEALRDNFAGEYGWYDPEAKKTNPYDVTGHGTHTVGTIVGANGIGVAPGATCMACKGCRAKGCPQSDLLACFQFMTCPTDTNGKNKDCYKTPHVVNNSWGGGQGTSTHKAVIRAWLADGILPIFSNGNNGRDGCGTVTSPGDYDIVLSVGATTAADGLAEFSSMGP</sequence>
<dbReference type="Pfam" id="PF00082">
    <property type="entry name" value="Peptidase_S8"/>
    <property type="match status" value="1"/>
</dbReference>
<keyword evidence="4" id="KW-0720">Serine protease</keyword>
<evidence type="ECO:0000256" key="2">
    <source>
        <dbReference type="ARBA" id="ARBA00022670"/>
    </source>
</evidence>
<evidence type="ECO:0000256" key="1">
    <source>
        <dbReference type="ARBA" id="ARBA00011073"/>
    </source>
</evidence>
<dbReference type="AlphaFoldDB" id="A0A8K1CVB9"/>
<dbReference type="PROSITE" id="PS51892">
    <property type="entry name" value="SUBTILASE"/>
    <property type="match status" value="1"/>
</dbReference>
<keyword evidence="10" id="KW-1185">Reference proteome</keyword>
<dbReference type="GO" id="GO:0004252">
    <property type="term" value="F:serine-type endopeptidase activity"/>
    <property type="evidence" value="ECO:0007669"/>
    <property type="project" value="UniProtKB-EC"/>
</dbReference>
<dbReference type="Proteomes" id="UP000794436">
    <property type="component" value="Unassembled WGS sequence"/>
</dbReference>
<dbReference type="EMBL" id="SPLM01000001">
    <property type="protein sequence ID" value="TMW69618.1"/>
    <property type="molecule type" value="Genomic_DNA"/>
</dbReference>
<keyword evidence="3" id="KW-0378">Hydrolase</keyword>
<comment type="similarity">
    <text evidence="1 7">Belongs to the peptidase S8 family.</text>
</comment>
<protein>
    <recommendedName>
        <fullName evidence="6">subtilisin</fullName>
        <ecNumber evidence="6">3.4.21.62</ecNumber>
    </recommendedName>
</protein>
<dbReference type="GO" id="GO:0006508">
    <property type="term" value="P:proteolysis"/>
    <property type="evidence" value="ECO:0007669"/>
    <property type="project" value="UniProtKB-KW"/>
</dbReference>
<dbReference type="InterPro" id="IPR000209">
    <property type="entry name" value="Peptidase_S8/S53_dom"/>
</dbReference>
<accession>A0A8K1CVB9</accession>
<dbReference type="OrthoDB" id="206201at2759"/>